<dbReference type="Gene3D" id="2.60.120.760">
    <property type="match status" value="1"/>
</dbReference>
<evidence type="ECO:0000313" key="3">
    <source>
        <dbReference type="Proteomes" id="UP000481739"/>
    </source>
</evidence>
<dbReference type="RefSeq" id="WP_152963882.1">
    <property type="nucleotide sequence ID" value="NZ_CAWOZU010000003.1"/>
</dbReference>
<accession>A0A7C9KFR9</accession>
<dbReference type="Pfam" id="PF21592">
    <property type="entry name" value="Bc2l-C_N"/>
    <property type="match status" value="1"/>
</dbReference>
<name>A0A7C9KFR9_9GAMM</name>
<gene>
    <name evidence="2" type="ORF">GEA64_20095</name>
</gene>
<organism evidence="2 3">
    <name type="scientific">Photorhabdus khanii</name>
    <dbReference type="NCBI Taxonomy" id="1004150"/>
    <lineage>
        <taxon>Bacteria</taxon>
        <taxon>Pseudomonadati</taxon>
        <taxon>Pseudomonadota</taxon>
        <taxon>Gammaproteobacteria</taxon>
        <taxon>Enterobacterales</taxon>
        <taxon>Morganellaceae</taxon>
        <taxon>Photorhabdus</taxon>
    </lineage>
</organism>
<feature type="domain" description="Bc2l-C N-terminal" evidence="1">
    <location>
        <begin position="11"/>
        <end position="128"/>
    </location>
</feature>
<evidence type="ECO:0000259" key="1">
    <source>
        <dbReference type="Pfam" id="PF21592"/>
    </source>
</evidence>
<comment type="caution">
    <text evidence="2">The sequence shown here is derived from an EMBL/GenBank/DDBJ whole genome shotgun (WGS) entry which is preliminary data.</text>
</comment>
<dbReference type="InterPro" id="IPR048921">
    <property type="entry name" value="Bc2l-C_N"/>
</dbReference>
<sequence length="133" mass="14461">MTIILKSINKTLKTSFNEWMDIEGLSLDLTPYSLKKSGRALIILNVPSPYATGNNYPNVSFAITMNSEVLANGSISYSFKKPDSAGRIPITLQTDLDLTKVLGTVQARWSTARGSTGHIDSYCSISAIIDEGK</sequence>
<protein>
    <recommendedName>
        <fullName evidence="1">Bc2l-C N-terminal domain-containing protein</fullName>
    </recommendedName>
</protein>
<reference evidence="2 3" key="1">
    <citation type="journal article" date="2019" name="Nature">
        <title>A new antibiotic selectively kills Gram-negative pathogens.</title>
        <authorList>
            <person name="Imai Y."/>
            <person name="Meyer K.J."/>
            <person name="Iinishi A."/>
            <person name="Favre-Godal Q."/>
            <person name="Green R."/>
            <person name="Manuse S."/>
            <person name="Caboni M."/>
            <person name="Mori M."/>
            <person name="Niles S."/>
            <person name="Ghiglieri M."/>
            <person name="Honrao C."/>
            <person name="Ma X."/>
            <person name="Guo J.J."/>
            <person name="Makriyannis A."/>
            <person name="Linares-Otoya L."/>
            <person name="Boehringer N."/>
            <person name="Wuisan Z.G."/>
            <person name="Kaur H."/>
            <person name="Wu R."/>
            <person name="Mateus A."/>
            <person name="Typas A."/>
            <person name="Savitski M.M."/>
            <person name="Espinoza J.L."/>
            <person name="O'Rourke A."/>
            <person name="Nelson K.E."/>
            <person name="Hiller S."/>
            <person name="Noinaj N."/>
            <person name="Schaeberle T.F."/>
            <person name="D'Onofrio A."/>
            <person name="Lewis K."/>
        </authorList>
    </citation>
    <scope>NUCLEOTIDE SEQUENCE [LARGE SCALE GENOMIC DNA]</scope>
    <source>
        <strain evidence="2 3">HGB 1456</strain>
    </source>
</reference>
<dbReference type="AlphaFoldDB" id="A0A7C9KFR9"/>
<dbReference type="Proteomes" id="UP000481739">
    <property type="component" value="Unassembled WGS sequence"/>
</dbReference>
<proteinExistence type="predicted"/>
<evidence type="ECO:0000313" key="2">
    <source>
        <dbReference type="EMBL" id="MQL50122.1"/>
    </source>
</evidence>
<dbReference type="EMBL" id="WHZZ01000012">
    <property type="protein sequence ID" value="MQL50122.1"/>
    <property type="molecule type" value="Genomic_DNA"/>
</dbReference>